<organism evidence="12 13">
    <name type="scientific">Ideonella azotifigens</name>
    <dbReference type="NCBI Taxonomy" id="513160"/>
    <lineage>
        <taxon>Bacteria</taxon>
        <taxon>Pseudomonadati</taxon>
        <taxon>Pseudomonadota</taxon>
        <taxon>Betaproteobacteria</taxon>
        <taxon>Burkholderiales</taxon>
        <taxon>Sphaerotilaceae</taxon>
        <taxon>Ideonella</taxon>
    </lineage>
</organism>
<keyword evidence="2 8" id="KW-0645">Protease</keyword>
<comment type="subcellular location">
    <subcellularLocation>
        <location evidence="8">Secreted</location>
    </subcellularLocation>
</comment>
<comment type="cofactor">
    <cofactor evidence="8">
        <name>Zn(2+)</name>
        <dbReference type="ChEBI" id="CHEBI:29105"/>
    </cofactor>
</comment>
<dbReference type="PANTHER" id="PTHR33794">
    <property type="entry name" value="BACILLOLYSIN"/>
    <property type="match status" value="1"/>
</dbReference>
<comment type="function">
    <text evidence="8">Extracellular zinc metalloprotease.</text>
</comment>
<feature type="domain" description="Peptidase M4" evidence="9">
    <location>
        <begin position="198"/>
        <end position="343"/>
    </location>
</feature>
<feature type="domain" description="FTP" evidence="11">
    <location>
        <begin position="57"/>
        <end position="99"/>
    </location>
</feature>
<protein>
    <recommendedName>
        <fullName evidence="8">Neutral metalloproteinase</fullName>
        <ecNumber evidence="8">3.4.24.-</ecNumber>
    </recommendedName>
</protein>
<gene>
    <name evidence="12" type="ORF">GCM10009107_53650</name>
</gene>
<dbReference type="InterPro" id="IPR011096">
    <property type="entry name" value="FTP_domain"/>
</dbReference>
<evidence type="ECO:0000313" key="13">
    <source>
        <dbReference type="Proteomes" id="UP001500279"/>
    </source>
</evidence>
<evidence type="ECO:0000256" key="5">
    <source>
        <dbReference type="ARBA" id="ARBA00022801"/>
    </source>
</evidence>
<dbReference type="CDD" id="cd09597">
    <property type="entry name" value="M4_TLP"/>
    <property type="match status" value="1"/>
</dbReference>
<evidence type="ECO:0000256" key="8">
    <source>
        <dbReference type="RuleBase" id="RU366073"/>
    </source>
</evidence>
<dbReference type="Gene3D" id="3.10.450.40">
    <property type="match status" value="1"/>
</dbReference>
<keyword evidence="5 8" id="KW-0378">Hydrolase</keyword>
<dbReference type="Pfam" id="PF01447">
    <property type="entry name" value="Peptidase_M4"/>
    <property type="match status" value="1"/>
</dbReference>
<reference evidence="13" key="1">
    <citation type="journal article" date="2019" name="Int. J. Syst. Evol. Microbiol.">
        <title>The Global Catalogue of Microorganisms (GCM) 10K type strain sequencing project: providing services to taxonomists for standard genome sequencing and annotation.</title>
        <authorList>
            <consortium name="The Broad Institute Genomics Platform"/>
            <consortium name="The Broad Institute Genome Sequencing Center for Infectious Disease"/>
            <person name="Wu L."/>
            <person name="Ma J."/>
        </authorList>
    </citation>
    <scope>NUCLEOTIDE SEQUENCE [LARGE SCALE GENOMIC DNA]</scope>
    <source>
        <strain evidence="13">JCM 15503</strain>
    </source>
</reference>
<evidence type="ECO:0000259" key="9">
    <source>
        <dbReference type="Pfam" id="PF01447"/>
    </source>
</evidence>
<feature type="domain" description="Peptidase M4 C-terminal" evidence="10">
    <location>
        <begin position="346"/>
        <end position="522"/>
    </location>
</feature>
<accession>A0ABP3VPQ3</accession>
<keyword evidence="13" id="KW-1185">Reference proteome</keyword>
<dbReference type="InterPro" id="IPR001570">
    <property type="entry name" value="Peptidase_M4_C_domain"/>
</dbReference>
<dbReference type="Pfam" id="PF07504">
    <property type="entry name" value="FTP"/>
    <property type="match status" value="1"/>
</dbReference>
<dbReference type="EMBL" id="BAAAEW010000042">
    <property type="protein sequence ID" value="GAA0765986.1"/>
    <property type="molecule type" value="Genomic_DNA"/>
</dbReference>
<evidence type="ECO:0000256" key="6">
    <source>
        <dbReference type="ARBA" id="ARBA00022833"/>
    </source>
</evidence>
<evidence type="ECO:0000256" key="2">
    <source>
        <dbReference type="ARBA" id="ARBA00022670"/>
    </source>
</evidence>
<keyword evidence="7 8" id="KW-0482">Metalloprotease</keyword>
<dbReference type="InterPro" id="IPR027268">
    <property type="entry name" value="Peptidase_M4/M1_CTD_sf"/>
</dbReference>
<evidence type="ECO:0000313" key="12">
    <source>
        <dbReference type="EMBL" id="GAA0765986.1"/>
    </source>
</evidence>
<feature type="signal peptide" evidence="8">
    <location>
        <begin position="1"/>
        <end position="24"/>
    </location>
</feature>
<keyword evidence="8" id="KW-0964">Secreted</keyword>
<proteinExistence type="inferred from homology"/>
<evidence type="ECO:0000256" key="4">
    <source>
        <dbReference type="ARBA" id="ARBA00022729"/>
    </source>
</evidence>
<dbReference type="Gene3D" id="3.10.170.10">
    <property type="match status" value="1"/>
</dbReference>
<dbReference type="InterPro" id="IPR013856">
    <property type="entry name" value="Peptidase_M4_domain"/>
</dbReference>
<evidence type="ECO:0000256" key="1">
    <source>
        <dbReference type="ARBA" id="ARBA00009388"/>
    </source>
</evidence>
<keyword evidence="4 8" id="KW-0732">Signal</keyword>
<dbReference type="Pfam" id="PF02868">
    <property type="entry name" value="Peptidase_M4_C"/>
    <property type="match status" value="1"/>
</dbReference>
<dbReference type="SUPFAM" id="SSF55486">
    <property type="entry name" value="Metalloproteases ('zincins'), catalytic domain"/>
    <property type="match status" value="1"/>
</dbReference>
<comment type="caution">
    <text evidence="12">The sequence shown here is derived from an EMBL/GenBank/DDBJ whole genome shotgun (WGS) entry which is preliminary data.</text>
</comment>
<dbReference type="EC" id="3.4.24.-" evidence="8"/>
<comment type="similarity">
    <text evidence="1 8">Belongs to the peptidase M4 family.</text>
</comment>
<dbReference type="Gene3D" id="1.10.390.10">
    <property type="entry name" value="Neutral Protease Domain 2"/>
    <property type="match status" value="1"/>
</dbReference>
<evidence type="ECO:0000256" key="7">
    <source>
        <dbReference type="ARBA" id="ARBA00023049"/>
    </source>
</evidence>
<dbReference type="InterPro" id="IPR050728">
    <property type="entry name" value="Zinc_Metalloprotease_M4"/>
</dbReference>
<evidence type="ECO:0000256" key="3">
    <source>
        <dbReference type="ARBA" id="ARBA00022723"/>
    </source>
</evidence>
<keyword evidence="3" id="KW-0479">Metal-binding</keyword>
<sequence>MQNTSLRLIAAAAIALCMGQSALAAQPAADHPAVQRALAHLGGQALASAHGSGADAYSVRDLVVDADGSEHVRFARTHNGLRVIGGDLVVHSRADGSLQGLSLTQKAMIQLDLTPKVEAALAARTALAATTSLASAGSVKHKELVIYARGAQAQLAWDVRVDGVQPDGTPSQAHLIISATGNTLLDQWDEIETADIKGKGKTLYSGNVPLHSDLTDTTYTLKDLNRGGHYVVDMKSRQFGTGTVFTGTDKIWGDNTETSNETVAADAAYGQNMTWDYYQKTFGRNGIADDGQGAYSRVHYGRNYDNAFWSDDCFCMTYGDGNSFTPLVSLDVAGHEMTHGVTSRTAALIYSGESGGLNEGTSDIMGSMVEFFAKNENDVGDYLIGEELYPAGSGEALRYMQQPSKDGGSADCWYSGVGNLDVHYSSGVANHFYFLLAEGTTAGSPSKTCVSGDTKTATGSATLTGVGRKKAAKIWYRALTVYMTSSTDYAAARAATISAATDLFGETSPETEAVKAAWTAVNRS</sequence>
<dbReference type="PANTHER" id="PTHR33794:SF1">
    <property type="entry name" value="BACILLOLYSIN"/>
    <property type="match status" value="1"/>
</dbReference>
<evidence type="ECO:0000259" key="11">
    <source>
        <dbReference type="Pfam" id="PF07504"/>
    </source>
</evidence>
<name>A0ABP3VPQ3_9BURK</name>
<dbReference type="Gene3D" id="3.10.450.490">
    <property type="match status" value="1"/>
</dbReference>
<dbReference type="Proteomes" id="UP001500279">
    <property type="component" value="Unassembled WGS sequence"/>
</dbReference>
<dbReference type="InterPro" id="IPR023612">
    <property type="entry name" value="Peptidase_M4"/>
</dbReference>
<dbReference type="PRINTS" id="PR00730">
    <property type="entry name" value="THERMOLYSIN"/>
</dbReference>
<dbReference type="RefSeq" id="WP_141287831.1">
    <property type="nucleotide sequence ID" value="NZ_BAAAEW010000042.1"/>
</dbReference>
<feature type="chain" id="PRO_5044965980" description="Neutral metalloproteinase" evidence="8">
    <location>
        <begin position="25"/>
        <end position="524"/>
    </location>
</feature>
<evidence type="ECO:0000259" key="10">
    <source>
        <dbReference type="Pfam" id="PF02868"/>
    </source>
</evidence>
<keyword evidence="6 8" id="KW-0862">Zinc</keyword>